<gene>
    <name evidence="1" type="ORF">LOK49_LG01G02599</name>
</gene>
<dbReference type="Proteomes" id="UP001060215">
    <property type="component" value="Chromosome 1"/>
</dbReference>
<protein>
    <submittedName>
        <fullName evidence="1">F-box protein</fullName>
    </submittedName>
</protein>
<evidence type="ECO:0000313" key="2">
    <source>
        <dbReference type="Proteomes" id="UP001060215"/>
    </source>
</evidence>
<sequence>MFIVNINEPSLEPFPWATNGDSLPVDVNHTFAGEGIANGYGFRYPGSKPGSLFVIQGGLLAFIWKESRAVLTLQRLNLPELLKKGERVPALPPIANFSYLTKSYSNVFAGISNPTCTASPRVLLHEGTLCGNDNLTLAEMHLLANLLLGLTVELNESIQQRRP</sequence>
<comment type="caution">
    <text evidence="1">The sequence shown here is derived from an EMBL/GenBank/DDBJ whole genome shotgun (WGS) entry which is preliminary data.</text>
</comment>
<organism evidence="1 2">
    <name type="scientific">Camellia lanceoleosa</name>
    <dbReference type="NCBI Taxonomy" id="1840588"/>
    <lineage>
        <taxon>Eukaryota</taxon>
        <taxon>Viridiplantae</taxon>
        <taxon>Streptophyta</taxon>
        <taxon>Embryophyta</taxon>
        <taxon>Tracheophyta</taxon>
        <taxon>Spermatophyta</taxon>
        <taxon>Magnoliopsida</taxon>
        <taxon>eudicotyledons</taxon>
        <taxon>Gunneridae</taxon>
        <taxon>Pentapetalae</taxon>
        <taxon>asterids</taxon>
        <taxon>Ericales</taxon>
        <taxon>Theaceae</taxon>
        <taxon>Camellia</taxon>
    </lineage>
</organism>
<name>A0ACC0IUX1_9ERIC</name>
<dbReference type="EMBL" id="CM045758">
    <property type="protein sequence ID" value="KAI8029654.1"/>
    <property type="molecule type" value="Genomic_DNA"/>
</dbReference>
<proteinExistence type="predicted"/>
<evidence type="ECO:0000313" key="1">
    <source>
        <dbReference type="EMBL" id="KAI8029654.1"/>
    </source>
</evidence>
<reference evidence="1 2" key="1">
    <citation type="journal article" date="2022" name="Plant J.">
        <title>Chromosome-level genome of Camellia lanceoleosa provides a valuable resource for understanding genome evolution and self-incompatibility.</title>
        <authorList>
            <person name="Gong W."/>
            <person name="Xiao S."/>
            <person name="Wang L."/>
            <person name="Liao Z."/>
            <person name="Chang Y."/>
            <person name="Mo W."/>
            <person name="Hu G."/>
            <person name="Li W."/>
            <person name="Zhao G."/>
            <person name="Zhu H."/>
            <person name="Hu X."/>
            <person name="Ji K."/>
            <person name="Xiang X."/>
            <person name="Song Q."/>
            <person name="Yuan D."/>
            <person name="Jin S."/>
            <person name="Zhang L."/>
        </authorList>
    </citation>
    <scope>NUCLEOTIDE SEQUENCE [LARGE SCALE GENOMIC DNA]</scope>
    <source>
        <strain evidence="1">SQ_2022a</strain>
    </source>
</reference>
<accession>A0ACC0IUX1</accession>
<keyword evidence="2" id="KW-1185">Reference proteome</keyword>